<reference evidence="7" key="1">
    <citation type="submission" date="2022-10" db="EMBL/GenBank/DDBJ databases">
        <authorList>
            <person name="Yu W.X."/>
        </authorList>
    </citation>
    <scope>NUCLEOTIDE SEQUENCE</scope>
    <source>
        <strain evidence="7">D04</strain>
    </source>
</reference>
<feature type="transmembrane region" description="Helical" evidence="4">
    <location>
        <begin position="6"/>
        <end position="21"/>
    </location>
</feature>
<dbReference type="InterPro" id="IPR000014">
    <property type="entry name" value="PAS"/>
</dbReference>
<dbReference type="CDD" id="cd00130">
    <property type="entry name" value="PAS"/>
    <property type="match status" value="1"/>
</dbReference>
<proteinExistence type="inferred from homology"/>
<protein>
    <submittedName>
        <fullName evidence="7">PAS domain-containing protein</fullName>
    </submittedName>
</protein>
<dbReference type="InterPro" id="IPR035965">
    <property type="entry name" value="PAS-like_dom_sf"/>
</dbReference>
<keyword evidence="4" id="KW-0812">Transmembrane</keyword>
<evidence type="ECO:0000256" key="3">
    <source>
        <dbReference type="PROSITE-ProRule" id="PRU00284"/>
    </source>
</evidence>
<dbReference type="InterPro" id="IPR004089">
    <property type="entry name" value="MCPsignal_dom"/>
</dbReference>
<keyword evidence="8" id="KW-1185">Reference proteome</keyword>
<keyword evidence="1" id="KW-0145">Chemotaxis</keyword>
<dbReference type="EMBL" id="JAPDPI010000006">
    <property type="protein sequence ID" value="MCW3804916.1"/>
    <property type="molecule type" value="Genomic_DNA"/>
</dbReference>
<gene>
    <name evidence="7" type="ORF">OM074_04710</name>
</gene>
<name>A0AAE3MCG7_9BACT</name>
<dbReference type="AlphaFoldDB" id="A0AAE3MCG7"/>
<evidence type="ECO:0000259" key="6">
    <source>
        <dbReference type="PROSITE" id="PS50113"/>
    </source>
</evidence>
<dbReference type="PANTHER" id="PTHR43531:SF11">
    <property type="entry name" value="METHYL-ACCEPTING CHEMOTAXIS PROTEIN 3"/>
    <property type="match status" value="1"/>
</dbReference>
<dbReference type="GO" id="GO:0007165">
    <property type="term" value="P:signal transduction"/>
    <property type="evidence" value="ECO:0007669"/>
    <property type="project" value="UniProtKB-KW"/>
</dbReference>
<dbReference type="PANTHER" id="PTHR43531">
    <property type="entry name" value="PROTEIN ICFG"/>
    <property type="match status" value="1"/>
</dbReference>
<sequence length="329" mass="37715">MLQFLYTISLGLVCFVIWLVLKNKKLKEQNNVLENSKENDEKEDLNPTFVQQNTKQAEMERLSIVAKQTDNAIMIMDPEGNIQWLNDGFTRMYEYTFDQFIKIRGNNILQTSFNPLVQKCIEQCLETKKPSSYEAINVTPSGREIWTHTSLSPVLDENGEIIHLVTVDSDISRRKEAGDALIQRVDKLTRKISDLSQQQMDLTNFTNRLMHEVGRSNEKIGETDQIVNFIQEMSDKIKIMGINASIEAQYVGEKGSGFKVISSEIVQMSDETKRYSKEISNIVRHIQNSSEQLNSGKELVEEASVKYQQAVDALKLEVRLVEDVVERLN</sequence>
<organism evidence="7 8">
    <name type="scientific">Plebeiibacterium marinum</name>
    <dbReference type="NCBI Taxonomy" id="2992111"/>
    <lineage>
        <taxon>Bacteria</taxon>
        <taxon>Pseudomonadati</taxon>
        <taxon>Bacteroidota</taxon>
        <taxon>Bacteroidia</taxon>
        <taxon>Marinilabiliales</taxon>
        <taxon>Marinilabiliaceae</taxon>
        <taxon>Plebeiibacterium</taxon>
    </lineage>
</organism>
<dbReference type="SUPFAM" id="SSF55785">
    <property type="entry name" value="PYP-like sensor domain (PAS domain)"/>
    <property type="match status" value="1"/>
</dbReference>
<feature type="domain" description="Methyl-accepting transducer" evidence="5">
    <location>
        <begin position="217"/>
        <end position="329"/>
    </location>
</feature>
<keyword evidence="4" id="KW-1133">Transmembrane helix</keyword>
<dbReference type="SMART" id="SM00091">
    <property type="entry name" value="PAS"/>
    <property type="match status" value="1"/>
</dbReference>
<dbReference type="NCBIfam" id="TIGR00229">
    <property type="entry name" value="sensory_box"/>
    <property type="match status" value="1"/>
</dbReference>
<dbReference type="GO" id="GO:0005886">
    <property type="term" value="C:plasma membrane"/>
    <property type="evidence" value="ECO:0007669"/>
    <property type="project" value="TreeGrafter"/>
</dbReference>
<dbReference type="GO" id="GO:0006935">
    <property type="term" value="P:chemotaxis"/>
    <property type="evidence" value="ECO:0007669"/>
    <property type="project" value="UniProtKB-KW"/>
</dbReference>
<keyword evidence="3" id="KW-0807">Transducer</keyword>
<dbReference type="InterPro" id="IPR000700">
    <property type="entry name" value="PAS-assoc_C"/>
</dbReference>
<evidence type="ECO:0000256" key="2">
    <source>
        <dbReference type="ARBA" id="ARBA00029447"/>
    </source>
</evidence>
<dbReference type="Pfam" id="PF13426">
    <property type="entry name" value="PAS_9"/>
    <property type="match status" value="1"/>
</dbReference>
<feature type="domain" description="PAC" evidence="6">
    <location>
        <begin position="131"/>
        <end position="183"/>
    </location>
</feature>
<accession>A0AAE3MCG7</accession>
<dbReference type="InterPro" id="IPR001610">
    <property type="entry name" value="PAC"/>
</dbReference>
<comment type="caution">
    <text evidence="7">The sequence shown here is derived from an EMBL/GenBank/DDBJ whole genome shotgun (WGS) entry which is preliminary data.</text>
</comment>
<dbReference type="Pfam" id="PF00015">
    <property type="entry name" value="MCPsignal"/>
    <property type="match status" value="1"/>
</dbReference>
<dbReference type="PROSITE" id="PS50111">
    <property type="entry name" value="CHEMOTAXIS_TRANSDUC_2"/>
    <property type="match status" value="1"/>
</dbReference>
<dbReference type="SUPFAM" id="SSF58104">
    <property type="entry name" value="Methyl-accepting chemotaxis protein (MCP) signaling domain"/>
    <property type="match status" value="1"/>
</dbReference>
<comment type="similarity">
    <text evidence="2">Belongs to the methyl-accepting chemotaxis (MCP) protein family.</text>
</comment>
<dbReference type="Proteomes" id="UP001207408">
    <property type="component" value="Unassembled WGS sequence"/>
</dbReference>
<dbReference type="Gene3D" id="3.30.450.20">
    <property type="entry name" value="PAS domain"/>
    <property type="match status" value="1"/>
</dbReference>
<dbReference type="Gene3D" id="6.10.250.3200">
    <property type="match status" value="1"/>
</dbReference>
<dbReference type="GO" id="GO:0004888">
    <property type="term" value="F:transmembrane signaling receptor activity"/>
    <property type="evidence" value="ECO:0007669"/>
    <property type="project" value="TreeGrafter"/>
</dbReference>
<evidence type="ECO:0000259" key="5">
    <source>
        <dbReference type="PROSITE" id="PS50111"/>
    </source>
</evidence>
<evidence type="ECO:0000313" key="7">
    <source>
        <dbReference type="EMBL" id="MCW3804916.1"/>
    </source>
</evidence>
<dbReference type="InterPro" id="IPR051310">
    <property type="entry name" value="MCP_chemotaxis"/>
</dbReference>
<evidence type="ECO:0000256" key="4">
    <source>
        <dbReference type="SAM" id="Phobius"/>
    </source>
</evidence>
<evidence type="ECO:0000313" key="8">
    <source>
        <dbReference type="Proteomes" id="UP001207408"/>
    </source>
</evidence>
<dbReference type="PROSITE" id="PS50113">
    <property type="entry name" value="PAC"/>
    <property type="match status" value="1"/>
</dbReference>
<dbReference type="RefSeq" id="WP_301198138.1">
    <property type="nucleotide sequence ID" value="NZ_JAPDPI010000006.1"/>
</dbReference>
<keyword evidence="4" id="KW-0472">Membrane</keyword>
<dbReference type="SMART" id="SM00086">
    <property type="entry name" value="PAC"/>
    <property type="match status" value="1"/>
</dbReference>
<evidence type="ECO:0000256" key="1">
    <source>
        <dbReference type="ARBA" id="ARBA00022500"/>
    </source>
</evidence>